<dbReference type="RefSeq" id="WP_111250316.1">
    <property type="nucleotide sequence ID" value="NZ_QKWH01000003.1"/>
</dbReference>
<dbReference type="Pfam" id="PF03772">
    <property type="entry name" value="Competence"/>
    <property type="match status" value="1"/>
</dbReference>
<evidence type="ECO:0000313" key="8">
    <source>
        <dbReference type="EMBL" id="PZR53649.1"/>
    </source>
</evidence>
<evidence type="ECO:0000256" key="4">
    <source>
        <dbReference type="ARBA" id="ARBA00022989"/>
    </source>
</evidence>
<comment type="subcellular location">
    <subcellularLocation>
        <location evidence="1">Cell membrane</location>
        <topology evidence="1">Multi-pass membrane protein</topology>
    </subcellularLocation>
</comment>
<proteinExistence type="predicted"/>
<accession>A0A2W5WPZ3</accession>
<dbReference type="PANTHER" id="PTHR30619">
    <property type="entry name" value="DNA INTERNALIZATION/COMPETENCE PROTEIN COMEC/REC2"/>
    <property type="match status" value="1"/>
</dbReference>
<keyword evidence="9" id="KW-1185">Reference proteome</keyword>
<organism evidence="8 9">
    <name type="scientific">Xylanimonas oleitrophica</name>
    <dbReference type="NCBI Taxonomy" id="2607479"/>
    <lineage>
        <taxon>Bacteria</taxon>
        <taxon>Bacillati</taxon>
        <taxon>Actinomycetota</taxon>
        <taxon>Actinomycetes</taxon>
        <taxon>Micrococcales</taxon>
        <taxon>Promicromonosporaceae</taxon>
        <taxon>Xylanimonas</taxon>
    </lineage>
</organism>
<feature type="transmembrane region" description="Helical" evidence="6">
    <location>
        <begin position="337"/>
        <end position="355"/>
    </location>
</feature>
<dbReference type="CDD" id="cd07731">
    <property type="entry name" value="ComA-like_MBL-fold"/>
    <property type="match status" value="1"/>
</dbReference>
<dbReference type="Proteomes" id="UP000248783">
    <property type="component" value="Unassembled WGS sequence"/>
</dbReference>
<feature type="transmembrane region" description="Helical" evidence="6">
    <location>
        <begin position="367"/>
        <end position="390"/>
    </location>
</feature>
<dbReference type="SMART" id="SM00849">
    <property type="entry name" value="Lactamase_B"/>
    <property type="match status" value="1"/>
</dbReference>
<feature type="transmembrane region" description="Helical" evidence="6">
    <location>
        <begin position="241"/>
        <end position="263"/>
    </location>
</feature>
<comment type="caution">
    <text evidence="8">The sequence shown here is derived from an EMBL/GenBank/DDBJ whole genome shotgun (WGS) entry which is preliminary data.</text>
</comment>
<dbReference type="NCBIfam" id="TIGR00360">
    <property type="entry name" value="ComEC_N-term"/>
    <property type="match status" value="1"/>
</dbReference>
<protein>
    <submittedName>
        <fullName evidence="8">ComEC/Rec2 family competence protein</fullName>
    </submittedName>
</protein>
<reference evidence="8 9" key="1">
    <citation type="submission" date="2018-06" db="EMBL/GenBank/DDBJ databases">
        <title>Whole genome sequencing of a novel hydrocarbon degrading bacterial strain, PW21 isolated from oil contaminated produced water sample.</title>
        <authorList>
            <person name="Nagkirti P."/>
            <person name="Shaikh A."/>
            <person name="Gowdaman V."/>
            <person name="Engineer A.E."/>
            <person name="Dagar S."/>
            <person name="Dhakephalkar P.K."/>
        </authorList>
    </citation>
    <scope>NUCLEOTIDE SEQUENCE [LARGE SCALE GENOMIC DNA]</scope>
    <source>
        <strain evidence="8 9">PW21</strain>
    </source>
</reference>
<dbReference type="InterPro" id="IPR001279">
    <property type="entry name" value="Metallo-B-lactamas"/>
</dbReference>
<evidence type="ECO:0000313" key="9">
    <source>
        <dbReference type="Proteomes" id="UP000248783"/>
    </source>
</evidence>
<keyword evidence="4 6" id="KW-1133">Transmembrane helix</keyword>
<dbReference type="SUPFAM" id="SSF56281">
    <property type="entry name" value="Metallo-hydrolase/oxidoreductase"/>
    <property type="match status" value="1"/>
</dbReference>
<feature type="transmembrane region" description="Helical" evidence="6">
    <location>
        <begin position="461"/>
        <end position="480"/>
    </location>
</feature>
<dbReference type="InterPro" id="IPR004477">
    <property type="entry name" value="ComEC_N"/>
</dbReference>
<keyword evidence="5 6" id="KW-0472">Membrane</keyword>
<sequence length="830" mass="82985">MSTDLRLAPAALAAWATAWTLTGSVAHVRGVVLLGAGAVLVLAVIALAAARSGRRPALSGALGQSVLVLGCVVVVALAAHVHAAGRAPVEQLAADRAVTVLSGRVASEPRPAVFGDGARWVLAADSVTARAATSPVRARVEVTGQHTPPYGARVVVAVGLAPAEPGDAVAARGTGRGEVEVVRDAPGLVAATTTMRTALLDVTDSLSPQARGLVPGVAVGDTSRLPSGLSEDFRTTGLTHLTAVSGGHFAVVLALVTAAAGAVRLPRTARVALVAAVAVGFVLLVRPEPSVQRAATMCAVTLLGIVLGRPAASVPALATCVVLLLTGDPWMSRSYGFALSCAATAGLVLLSPPLVRRLAPWLGRPAAFALAVPVAAQAACGPVLVLLAPAVPTTSVLANLLVTPAVAPATLLGLGATLTAPVLPELAHALAWAAGGATWWIAAVARWCAGLPGALLPWPGGVPGALVMLVATAAVLVLVLRRPPGQGWPVAWVEGGRRRWRAAGAYRRAALARYRAGLATRRDRHVAGAAAAVVVLVVAGAGAGVALRGAGGPAGGVPADWQVVACDVGQGDALVVRTGPASAVVVDVGPDGDDAGRCLDRLGVARVDLLVLSHFHADHVGGLPAALHGRDVRAALVSPLAQPAGQARRALDTLARAQVPVRAPEPGERGTLADGGHEVLWHVLGPSTSGAAAGRRSAEGDGANDASLSVRLRSTSPGGVLDVVTLGDLEEPGQEALLAALRGGIDPEVADGVDVVKMAHHGSAAQSRGLARLLRPAVVLVSVGAGNSYGHPTDRALGLYADVGATAVRTDECGTAVLVVRGGAPALACT</sequence>
<dbReference type="Pfam" id="PF00753">
    <property type="entry name" value="Lactamase_B"/>
    <property type="match status" value="1"/>
</dbReference>
<gene>
    <name evidence="8" type="ORF">DNL40_05810</name>
</gene>
<feature type="transmembrane region" description="Helical" evidence="6">
    <location>
        <begin position="396"/>
        <end position="418"/>
    </location>
</feature>
<dbReference type="Pfam" id="PF13567">
    <property type="entry name" value="DUF4131"/>
    <property type="match status" value="1"/>
</dbReference>
<keyword evidence="2" id="KW-1003">Cell membrane</keyword>
<feature type="transmembrane region" description="Helical" evidence="6">
    <location>
        <begin position="269"/>
        <end position="285"/>
    </location>
</feature>
<evidence type="ECO:0000256" key="5">
    <source>
        <dbReference type="ARBA" id="ARBA00023136"/>
    </source>
</evidence>
<feature type="domain" description="Metallo-beta-lactamase" evidence="7">
    <location>
        <begin position="570"/>
        <end position="760"/>
    </location>
</feature>
<keyword evidence="3 6" id="KW-0812">Transmembrane</keyword>
<feature type="transmembrane region" description="Helical" evidence="6">
    <location>
        <begin position="297"/>
        <end position="325"/>
    </location>
</feature>
<evidence type="ECO:0000256" key="3">
    <source>
        <dbReference type="ARBA" id="ARBA00022692"/>
    </source>
</evidence>
<dbReference type="InterPro" id="IPR052159">
    <property type="entry name" value="Competence_DNA_uptake"/>
</dbReference>
<dbReference type="AlphaFoldDB" id="A0A2W5WPZ3"/>
<dbReference type="GO" id="GO:0005886">
    <property type="term" value="C:plasma membrane"/>
    <property type="evidence" value="ECO:0007669"/>
    <property type="project" value="UniProtKB-SubCell"/>
</dbReference>
<evidence type="ECO:0000259" key="7">
    <source>
        <dbReference type="SMART" id="SM00849"/>
    </source>
</evidence>
<dbReference type="InterPro" id="IPR036866">
    <property type="entry name" value="RibonucZ/Hydroxyglut_hydro"/>
</dbReference>
<dbReference type="InterPro" id="IPR035681">
    <property type="entry name" value="ComA-like_MBL"/>
</dbReference>
<evidence type="ECO:0000256" key="1">
    <source>
        <dbReference type="ARBA" id="ARBA00004651"/>
    </source>
</evidence>
<dbReference type="EMBL" id="QKWH01000003">
    <property type="protein sequence ID" value="PZR53649.1"/>
    <property type="molecule type" value="Genomic_DNA"/>
</dbReference>
<feature type="transmembrane region" description="Helical" evidence="6">
    <location>
        <begin position="526"/>
        <end position="547"/>
    </location>
</feature>
<feature type="transmembrane region" description="Helical" evidence="6">
    <location>
        <begin position="30"/>
        <end position="50"/>
    </location>
</feature>
<dbReference type="PANTHER" id="PTHR30619:SF1">
    <property type="entry name" value="RECOMBINATION PROTEIN 2"/>
    <property type="match status" value="1"/>
</dbReference>
<evidence type="ECO:0000256" key="2">
    <source>
        <dbReference type="ARBA" id="ARBA00022475"/>
    </source>
</evidence>
<evidence type="ECO:0000256" key="6">
    <source>
        <dbReference type="SAM" id="Phobius"/>
    </source>
</evidence>
<name>A0A2W5WPZ3_9MICO</name>
<dbReference type="Gene3D" id="3.60.15.10">
    <property type="entry name" value="Ribonuclease Z/Hydroxyacylglutathione hydrolase-like"/>
    <property type="match status" value="1"/>
</dbReference>
<dbReference type="InterPro" id="IPR025405">
    <property type="entry name" value="DUF4131"/>
</dbReference>